<proteinExistence type="inferred from homology"/>
<dbReference type="GO" id="GO:0008234">
    <property type="term" value="F:cysteine-type peptidase activity"/>
    <property type="evidence" value="ECO:0007669"/>
    <property type="project" value="UniProtKB-KW"/>
</dbReference>
<feature type="domain" description="NlpC/P60" evidence="5">
    <location>
        <begin position="43"/>
        <end position="165"/>
    </location>
</feature>
<keyword evidence="4" id="KW-0788">Thiol protease</keyword>
<organism evidence="6">
    <name type="scientific">metagenome</name>
    <dbReference type="NCBI Taxonomy" id="256318"/>
    <lineage>
        <taxon>unclassified sequences</taxon>
        <taxon>metagenomes</taxon>
    </lineage>
</organism>
<accession>A0A2P2CBW5</accession>
<evidence type="ECO:0000313" key="6">
    <source>
        <dbReference type="EMBL" id="CUR59494.1"/>
    </source>
</evidence>
<dbReference type="PANTHER" id="PTHR47359:SF3">
    <property type="entry name" value="NLP_P60 DOMAIN-CONTAINING PROTEIN-RELATED"/>
    <property type="match status" value="1"/>
</dbReference>
<dbReference type="SUPFAM" id="SSF54001">
    <property type="entry name" value="Cysteine proteinases"/>
    <property type="match status" value="1"/>
</dbReference>
<name>A0A2P2CBW5_9ZZZZ</name>
<comment type="similarity">
    <text evidence="1">Belongs to the peptidase C40 family.</text>
</comment>
<dbReference type="InterPro" id="IPR000064">
    <property type="entry name" value="NLP_P60_dom"/>
</dbReference>
<dbReference type="EMBL" id="CZKA01000058">
    <property type="protein sequence ID" value="CUR59494.1"/>
    <property type="molecule type" value="Genomic_DNA"/>
</dbReference>
<evidence type="ECO:0000256" key="2">
    <source>
        <dbReference type="ARBA" id="ARBA00022670"/>
    </source>
</evidence>
<dbReference type="GO" id="GO:0006508">
    <property type="term" value="P:proteolysis"/>
    <property type="evidence" value="ECO:0007669"/>
    <property type="project" value="UniProtKB-KW"/>
</dbReference>
<evidence type="ECO:0000259" key="5">
    <source>
        <dbReference type="PROSITE" id="PS51935"/>
    </source>
</evidence>
<keyword evidence="3" id="KW-0378">Hydrolase</keyword>
<sequence>MPVSTPRRLPWRALLALPLMVAALAALPVLASAPAQATSEVRLDRIDRAVTIAVRQIGDGYRYGAAGPRRFDCSGLLKFSYRKAGFERVPRTSDAQARWGHRVKKSNLRRGDLMFFHDGGNVYHAAIFLKRAKHGAVVMLDSQRPGTTVHRRHPWTGEWFGRSLR</sequence>
<dbReference type="PROSITE" id="PS51935">
    <property type="entry name" value="NLPC_P60"/>
    <property type="match status" value="1"/>
</dbReference>
<dbReference type="InterPro" id="IPR038765">
    <property type="entry name" value="Papain-like_cys_pep_sf"/>
</dbReference>
<dbReference type="AlphaFoldDB" id="A0A2P2CBW5"/>
<evidence type="ECO:0000256" key="4">
    <source>
        <dbReference type="ARBA" id="ARBA00022807"/>
    </source>
</evidence>
<keyword evidence="2" id="KW-0645">Protease</keyword>
<evidence type="ECO:0000256" key="3">
    <source>
        <dbReference type="ARBA" id="ARBA00022801"/>
    </source>
</evidence>
<protein>
    <submittedName>
        <fullName evidence="6">Putative NLP/P60 protein</fullName>
    </submittedName>
</protein>
<dbReference type="InterPro" id="IPR051794">
    <property type="entry name" value="PG_Endopeptidase_C40"/>
</dbReference>
<gene>
    <name evidence="6" type="ORF">NOCA2610019</name>
</gene>
<dbReference type="Pfam" id="PF00877">
    <property type="entry name" value="NLPC_P60"/>
    <property type="match status" value="1"/>
</dbReference>
<evidence type="ECO:0000256" key="1">
    <source>
        <dbReference type="ARBA" id="ARBA00007074"/>
    </source>
</evidence>
<reference evidence="6" key="1">
    <citation type="submission" date="2015-08" db="EMBL/GenBank/DDBJ databases">
        <authorList>
            <person name="Babu N.S."/>
            <person name="Beckwith C.J."/>
            <person name="Beseler K.G."/>
            <person name="Brison A."/>
            <person name="Carone J.V."/>
            <person name="Caskin T.P."/>
            <person name="Diamond M."/>
            <person name="Durham M.E."/>
            <person name="Foxe J.M."/>
            <person name="Go M."/>
            <person name="Henderson B.A."/>
            <person name="Jones I.B."/>
            <person name="McGettigan J.A."/>
            <person name="Micheletti S.J."/>
            <person name="Nasrallah M.E."/>
            <person name="Ortiz D."/>
            <person name="Piller C.R."/>
            <person name="Privatt S.R."/>
            <person name="Schneider S.L."/>
            <person name="Sharp S."/>
            <person name="Smith T.C."/>
            <person name="Stanton J.D."/>
            <person name="Ullery H.E."/>
            <person name="Wilson R.J."/>
            <person name="Serrano M.G."/>
            <person name="Buck G."/>
            <person name="Lee V."/>
            <person name="Wang Y."/>
            <person name="Carvalho R."/>
            <person name="Voegtly L."/>
            <person name="Shi R."/>
            <person name="Duckworth R."/>
            <person name="Johnson A."/>
            <person name="Loviza R."/>
            <person name="Walstead R."/>
            <person name="Shah Z."/>
            <person name="Kiflezghi M."/>
            <person name="Wade K."/>
            <person name="Ball S.L."/>
            <person name="Bradley K.W."/>
            <person name="Asai D.J."/>
            <person name="Bowman C.A."/>
            <person name="Russell D.A."/>
            <person name="Pope W.H."/>
            <person name="Jacobs-Sera D."/>
            <person name="Hendrix R.W."/>
            <person name="Hatfull G.F."/>
        </authorList>
    </citation>
    <scope>NUCLEOTIDE SEQUENCE</scope>
</reference>
<dbReference type="PANTHER" id="PTHR47359">
    <property type="entry name" value="PEPTIDOGLYCAN DL-ENDOPEPTIDASE CWLO"/>
    <property type="match status" value="1"/>
</dbReference>
<dbReference type="Gene3D" id="3.90.1720.10">
    <property type="entry name" value="endopeptidase domain like (from Nostoc punctiforme)"/>
    <property type="match status" value="1"/>
</dbReference>